<gene>
    <name evidence="3" type="ORF">I2F25_03000</name>
</gene>
<reference evidence="3 4" key="1">
    <citation type="submission" date="2019-08" db="EMBL/GenBank/DDBJ databases">
        <title>Five species of Acinetobacter isolated from floral nectar and animal pollinators.</title>
        <authorList>
            <person name="Hendry T.A."/>
        </authorList>
    </citation>
    <scope>NUCLEOTIDE SEQUENCE [LARGE SCALE GENOMIC DNA]</scope>
    <source>
        <strain evidence="3 4">MD18.27</strain>
    </source>
</reference>
<feature type="domain" description="Flavodoxin-like fold" evidence="2">
    <location>
        <begin position="1"/>
        <end position="159"/>
    </location>
</feature>
<sequence length="173" mass="19840">MKTLVITSHPYLHQSRIIKHIENAIKHLENLEVRNLEKIYGNNSAAFDIAKEKEAYKGVDRVVFLFPIHWFNITPMIKSYLNEVWTYGWAFGPDGHALKNKEMLIIASTGASQYTYSKQGIIESNVEEIFTPMKASALYVGMKYTSSIVLYDAMNKTDDELSLFTDQVIQILK</sequence>
<dbReference type="SUPFAM" id="SSF52218">
    <property type="entry name" value="Flavoproteins"/>
    <property type="match status" value="1"/>
</dbReference>
<proteinExistence type="predicted"/>
<dbReference type="PANTHER" id="PTHR47307">
    <property type="entry name" value="GLUTATHIONE-REGULATED POTASSIUM-EFFLUX SYSTEM ANCILLARY PROTEIN KEFG"/>
    <property type="match status" value="1"/>
</dbReference>
<protein>
    <submittedName>
        <fullName evidence="3">NAD(P)H-dependent oxidoreductase</fullName>
    </submittedName>
</protein>
<evidence type="ECO:0000313" key="4">
    <source>
        <dbReference type="Proteomes" id="UP001339883"/>
    </source>
</evidence>
<dbReference type="Proteomes" id="UP001339883">
    <property type="component" value="Unassembled WGS sequence"/>
</dbReference>
<dbReference type="Gene3D" id="3.40.50.360">
    <property type="match status" value="1"/>
</dbReference>
<keyword evidence="1" id="KW-0560">Oxidoreductase</keyword>
<dbReference type="Pfam" id="PF02525">
    <property type="entry name" value="Flavodoxin_2"/>
    <property type="match status" value="1"/>
</dbReference>
<comment type="caution">
    <text evidence="3">The sequence shown here is derived from an EMBL/GenBank/DDBJ whole genome shotgun (WGS) entry which is preliminary data.</text>
</comment>
<dbReference type="PANTHER" id="PTHR47307:SF1">
    <property type="entry name" value="GLUTATHIONE-REGULATED POTASSIUM-EFFLUX SYSTEM ANCILLARY PROTEIN KEFG"/>
    <property type="match status" value="1"/>
</dbReference>
<keyword evidence="4" id="KW-1185">Reference proteome</keyword>
<dbReference type="InterPro" id="IPR029039">
    <property type="entry name" value="Flavoprotein-like_sf"/>
</dbReference>
<name>A0ABU6DRG2_9GAMM</name>
<evidence type="ECO:0000259" key="2">
    <source>
        <dbReference type="Pfam" id="PF02525"/>
    </source>
</evidence>
<evidence type="ECO:0000256" key="1">
    <source>
        <dbReference type="ARBA" id="ARBA00023002"/>
    </source>
</evidence>
<accession>A0ABU6DRG2</accession>
<organism evidence="3 4">
    <name type="scientific">Acinetobacter pollinis</name>
    <dbReference type="NCBI Taxonomy" id="2605270"/>
    <lineage>
        <taxon>Bacteria</taxon>
        <taxon>Pseudomonadati</taxon>
        <taxon>Pseudomonadota</taxon>
        <taxon>Gammaproteobacteria</taxon>
        <taxon>Moraxellales</taxon>
        <taxon>Moraxellaceae</taxon>
        <taxon>Acinetobacter</taxon>
    </lineage>
</organism>
<evidence type="ECO:0000313" key="3">
    <source>
        <dbReference type="EMBL" id="MEB5476031.1"/>
    </source>
</evidence>
<dbReference type="InterPro" id="IPR003680">
    <property type="entry name" value="Flavodoxin_fold"/>
</dbReference>
<dbReference type="EMBL" id="VTDN01000002">
    <property type="protein sequence ID" value="MEB5476031.1"/>
    <property type="molecule type" value="Genomic_DNA"/>
</dbReference>
<dbReference type="InterPro" id="IPR046980">
    <property type="entry name" value="KefG/KefF"/>
</dbReference>